<feature type="region of interest" description="Disordered" evidence="7">
    <location>
        <begin position="618"/>
        <end position="661"/>
    </location>
</feature>
<dbReference type="GO" id="GO:0007160">
    <property type="term" value="P:cell-matrix adhesion"/>
    <property type="evidence" value="ECO:0007669"/>
    <property type="project" value="TreeGrafter"/>
</dbReference>
<gene>
    <name evidence="8" type="ORF">LYPA_23C021836</name>
</gene>
<evidence type="ECO:0000256" key="7">
    <source>
        <dbReference type="SAM" id="MobiDB-lite"/>
    </source>
</evidence>
<evidence type="ECO:0000256" key="1">
    <source>
        <dbReference type="ARBA" id="ARBA00004370"/>
    </source>
</evidence>
<accession>A0A485PU90</accession>
<comment type="similarity">
    <text evidence="2">Belongs to the mesothelin family.</text>
</comment>
<dbReference type="EMBL" id="CAAGRJ010040877">
    <property type="protein sequence ID" value="VFV47609.1"/>
    <property type="molecule type" value="Genomic_DNA"/>
</dbReference>
<dbReference type="InterPro" id="IPR026664">
    <property type="entry name" value="Stereocilin-rel"/>
</dbReference>
<keyword evidence="6" id="KW-0325">Glycoprotein</keyword>
<feature type="region of interest" description="Disordered" evidence="7">
    <location>
        <begin position="701"/>
        <end position="725"/>
    </location>
</feature>
<dbReference type="InterPro" id="IPR010335">
    <property type="entry name" value="Mesothelin"/>
</dbReference>
<feature type="compositionally biased region" description="Polar residues" evidence="7">
    <location>
        <begin position="628"/>
        <end position="637"/>
    </location>
</feature>
<evidence type="ECO:0000256" key="3">
    <source>
        <dbReference type="ARBA" id="ARBA00022729"/>
    </source>
</evidence>
<dbReference type="PANTHER" id="PTHR23412:SF15">
    <property type="entry name" value="MESOTHELIN-LIKE PROTEIN"/>
    <property type="match status" value="1"/>
</dbReference>
<dbReference type="Pfam" id="PF06060">
    <property type="entry name" value="Mesothelin"/>
    <property type="match status" value="1"/>
</dbReference>
<sequence length="725" mass="77778">MPSLCPGRGGQGTVMAWASSRPISSPACPEPTARDPTPSCTAMGLRAGAQVSPGLALLMWLTAHCSRPQAQGFSQGGLDASRADLWASANASLLHSFWCQPASQLPRDQLSALIRAMATRRVLLRAWQLSCLANLAALHGLQDDFELHPPDLLLFYNLTQVREADCRAFTHRAAQGDTELLANLPDQRAALQRVALACLGGPRLRLSASDLLLLGVLVCDMDASSIVAADPRVLQNLQRCHRLTAPQQAALNTLLASGETTLGPPGSWNLEGLRALGPLATYISSSLWMQVQQAVGLDFFGSTVATYRAGRLSQQDARRFVTGFLKAKAESVSSRPKRGTGRPCLRGDITAATLRDDLFLVHYDCVQLESCLGSRVLKANLDPLLQHPLPAECQRVVKAKLARVYPRGVPEEQLPLIASLVYLYSRSEIGQWNVTSRDTVVALLASDVALENQTEAVLQKYLDHNGTLTGALLVAIGGSRLCWMSARQIQAIRPSEFRLAGALDISSCPQSRKDVLYAKAREAFGSTRTTAAYYRFMRPYLGGAPVEELRHLVQANVSMDIDTFTNLNPRVLQSLSVGNVTTLLGQNVGDLQKARSHPTISSWLRSLNRSALGELGLDTDPAGLSGPGRSTTVTPNTAPRGPYPAPTSGLPRHSAPASGSPPAHLGYLPLSVALPSGLLWLLYWGTPGLSQDCSWDTRTMASEDGAAPAPGAGKRGLMLLGRGRP</sequence>
<dbReference type="GO" id="GO:0009986">
    <property type="term" value="C:cell surface"/>
    <property type="evidence" value="ECO:0007669"/>
    <property type="project" value="TreeGrafter"/>
</dbReference>
<dbReference type="GO" id="GO:0016020">
    <property type="term" value="C:membrane"/>
    <property type="evidence" value="ECO:0007669"/>
    <property type="project" value="UniProtKB-SubCell"/>
</dbReference>
<protein>
    <recommendedName>
        <fullName evidence="10">Mesothelin-like protein</fullName>
    </recommendedName>
</protein>
<evidence type="ECO:0000313" key="8">
    <source>
        <dbReference type="EMBL" id="VFV47609.1"/>
    </source>
</evidence>
<evidence type="ECO:0000256" key="5">
    <source>
        <dbReference type="ARBA" id="ARBA00023136"/>
    </source>
</evidence>
<keyword evidence="5" id="KW-0472">Membrane</keyword>
<keyword evidence="4" id="KW-0130">Cell adhesion</keyword>
<keyword evidence="9" id="KW-1185">Reference proteome</keyword>
<organism evidence="8 9">
    <name type="scientific">Lynx pardinus</name>
    <name type="common">Iberian lynx</name>
    <name type="synonym">Felis pardina</name>
    <dbReference type="NCBI Taxonomy" id="191816"/>
    <lineage>
        <taxon>Eukaryota</taxon>
        <taxon>Metazoa</taxon>
        <taxon>Chordata</taxon>
        <taxon>Craniata</taxon>
        <taxon>Vertebrata</taxon>
        <taxon>Euteleostomi</taxon>
        <taxon>Mammalia</taxon>
        <taxon>Eutheria</taxon>
        <taxon>Laurasiatheria</taxon>
        <taxon>Carnivora</taxon>
        <taxon>Feliformia</taxon>
        <taxon>Felidae</taxon>
        <taxon>Felinae</taxon>
        <taxon>Lynx</taxon>
    </lineage>
</organism>
<dbReference type="AlphaFoldDB" id="A0A485PU90"/>
<feature type="compositionally biased region" description="Low complexity" evidence="7">
    <location>
        <begin position="705"/>
        <end position="725"/>
    </location>
</feature>
<proteinExistence type="inferred from homology"/>
<reference evidence="8 9" key="1">
    <citation type="submission" date="2019-01" db="EMBL/GenBank/DDBJ databases">
        <authorList>
            <person name="Alioto T."/>
            <person name="Alioto T."/>
        </authorList>
    </citation>
    <scope>NUCLEOTIDE SEQUENCE [LARGE SCALE GENOMIC DNA]</scope>
</reference>
<dbReference type="Proteomes" id="UP000386466">
    <property type="component" value="Unassembled WGS sequence"/>
</dbReference>
<name>A0A485PU90_LYNPA</name>
<evidence type="ECO:0000256" key="6">
    <source>
        <dbReference type="ARBA" id="ARBA00023180"/>
    </source>
</evidence>
<evidence type="ECO:0000313" key="9">
    <source>
        <dbReference type="Proteomes" id="UP000386466"/>
    </source>
</evidence>
<comment type="subcellular location">
    <subcellularLocation>
        <location evidence="1">Membrane</location>
    </subcellularLocation>
</comment>
<keyword evidence="3" id="KW-0732">Signal</keyword>
<evidence type="ECO:0008006" key="10">
    <source>
        <dbReference type="Google" id="ProtNLM"/>
    </source>
</evidence>
<evidence type="ECO:0000256" key="2">
    <source>
        <dbReference type="ARBA" id="ARBA00011016"/>
    </source>
</evidence>
<dbReference type="PANTHER" id="PTHR23412">
    <property type="entry name" value="STEREOCILIN RELATED"/>
    <property type="match status" value="1"/>
</dbReference>
<evidence type="ECO:0000256" key="4">
    <source>
        <dbReference type="ARBA" id="ARBA00022889"/>
    </source>
</evidence>